<organism evidence="2 3">
    <name type="scientific">Gossypium barbadense</name>
    <name type="common">Sea Island cotton</name>
    <name type="synonym">Hibiscus barbadensis</name>
    <dbReference type="NCBI Taxonomy" id="3634"/>
    <lineage>
        <taxon>Eukaryota</taxon>
        <taxon>Viridiplantae</taxon>
        <taxon>Streptophyta</taxon>
        <taxon>Embryophyta</taxon>
        <taxon>Tracheophyta</taxon>
        <taxon>Spermatophyta</taxon>
        <taxon>Magnoliopsida</taxon>
        <taxon>eudicotyledons</taxon>
        <taxon>Gunneridae</taxon>
        <taxon>Pentapetalae</taxon>
        <taxon>rosids</taxon>
        <taxon>malvids</taxon>
        <taxon>Malvales</taxon>
        <taxon>Malvaceae</taxon>
        <taxon>Malvoideae</taxon>
        <taxon>Gossypium</taxon>
    </lineage>
</organism>
<evidence type="ECO:0000313" key="2">
    <source>
        <dbReference type="EMBL" id="PPR89474.1"/>
    </source>
</evidence>
<gene>
    <name evidence="2" type="ORF">GOBAR_AA31213</name>
</gene>
<protein>
    <submittedName>
        <fullName evidence="2">Uncharacterized protein</fullName>
    </submittedName>
</protein>
<evidence type="ECO:0000313" key="3">
    <source>
        <dbReference type="Proteomes" id="UP000239757"/>
    </source>
</evidence>
<accession>A0A2P5WEG4</accession>
<feature type="region of interest" description="Disordered" evidence="1">
    <location>
        <begin position="1"/>
        <end position="35"/>
    </location>
</feature>
<proteinExistence type="predicted"/>
<name>A0A2P5WEG4_GOSBA</name>
<dbReference type="Proteomes" id="UP000239757">
    <property type="component" value="Unassembled WGS sequence"/>
</dbReference>
<evidence type="ECO:0000256" key="1">
    <source>
        <dbReference type="SAM" id="MobiDB-lite"/>
    </source>
</evidence>
<sequence>MKNNNGIPNVSAGVQTNKVRKNPRAYRRQKPRRKSTSLLLKPNKVNIFLKYSISIGKKLRGSNNGLEGQDMKATENQFAKDQWQSDTMLNIQECPRRTRLSIIVKFYEESKAKDLLIRLQGFLRKMADGISDAYSGTLLASDANVELNLWI</sequence>
<dbReference type="AlphaFoldDB" id="A0A2P5WEG4"/>
<feature type="compositionally biased region" description="Polar residues" evidence="1">
    <location>
        <begin position="1"/>
        <end position="17"/>
    </location>
</feature>
<dbReference type="EMBL" id="KZ667945">
    <property type="protein sequence ID" value="PPR89474.1"/>
    <property type="molecule type" value="Genomic_DNA"/>
</dbReference>
<reference evidence="2 3" key="1">
    <citation type="submission" date="2015-01" db="EMBL/GenBank/DDBJ databases">
        <title>Genome of allotetraploid Gossypium barbadense reveals genomic plasticity and fiber elongation in cotton evolution.</title>
        <authorList>
            <person name="Chen X."/>
            <person name="Liu X."/>
            <person name="Zhao B."/>
            <person name="Zheng H."/>
            <person name="Hu Y."/>
            <person name="Lu G."/>
            <person name="Yang C."/>
            <person name="Chen J."/>
            <person name="Shan C."/>
            <person name="Zhang L."/>
            <person name="Zhou Y."/>
            <person name="Wang L."/>
            <person name="Guo W."/>
            <person name="Bai Y."/>
            <person name="Ruan J."/>
            <person name="Shangguan X."/>
            <person name="Mao Y."/>
            <person name="Jiang J."/>
            <person name="Zhu Y."/>
            <person name="Lei J."/>
            <person name="Kang H."/>
            <person name="Chen S."/>
            <person name="He X."/>
            <person name="Wang R."/>
            <person name="Wang Y."/>
            <person name="Chen J."/>
            <person name="Wang L."/>
            <person name="Yu S."/>
            <person name="Wang B."/>
            <person name="Wei J."/>
            <person name="Song S."/>
            <person name="Lu X."/>
            <person name="Gao Z."/>
            <person name="Gu W."/>
            <person name="Deng X."/>
            <person name="Ma D."/>
            <person name="Wang S."/>
            <person name="Liang W."/>
            <person name="Fang L."/>
            <person name="Cai C."/>
            <person name="Zhu X."/>
            <person name="Zhou B."/>
            <person name="Zhang Y."/>
            <person name="Chen Z."/>
            <person name="Xu S."/>
            <person name="Zhu R."/>
            <person name="Wang S."/>
            <person name="Zhang T."/>
            <person name="Zhao G."/>
        </authorList>
    </citation>
    <scope>NUCLEOTIDE SEQUENCE [LARGE SCALE GENOMIC DNA]</scope>
    <source>
        <strain evidence="3">cv. Xinhai21</strain>
        <tissue evidence="2">Leaf</tissue>
    </source>
</reference>
<feature type="compositionally biased region" description="Basic residues" evidence="1">
    <location>
        <begin position="18"/>
        <end position="35"/>
    </location>
</feature>